<evidence type="ECO:0000313" key="7">
    <source>
        <dbReference type="EMBL" id="HIV03722.1"/>
    </source>
</evidence>
<evidence type="ECO:0000256" key="2">
    <source>
        <dbReference type="ARBA" id="ARBA00022475"/>
    </source>
</evidence>
<accession>A0A9D1NIC2</accession>
<comment type="caution">
    <text evidence="7">The sequence shown here is derived from an EMBL/GenBank/DDBJ whole genome shotgun (WGS) entry which is preliminary data.</text>
</comment>
<feature type="transmembrane region" description="Helical" evidence="6">
    <location>
        <begin position="417"/>
        <end position="436"/>
    </location>
</feature>
<dbReference type="SUPFAM" id="SSF103473">
    <property type="entry name" value="MFS general substrate transporter"/>
    <property type="match status" value="2"/>
</dbReference>
<evidence type="ECO:0000256" key="6">
    <source>
        <dbReference type="SAM" id="Phobius"/>
    </source>
</evidence>
<feature type="transmembrane region" description="Helical" evidence="6">
    <location>
        <begin position="554"/>
        <end position="578"/>
    </location>
</feature>
<evidence type="ECO:0000256" key="3">
    <source>
        <dbReference type="ARBA" id="ARBA00022692"/>
    </source>
</evidence>
<dbReference type="PANTHER" id="PTHR43702">
    <property type="entry name" value="L-FUCOSE-PROTON SYMPORTER"/>
    <property type="match status" value="1"/>
</dbReference>
<proteinExistence type="predicted"/>
<dbReference type="Gene3D" id="1.20.1250.20">
    <property type="entry name" value="MFS general substrate transporter like domains"/>
    <property type="match status" value="2"/>
</dbReference>
<evidence type="ECO:0000313" key="8">
    <source>
        <dbReference type="Proteomes" id="UP000886812"/>
    </source>
</evidence>
<feature type="transmembrane region" description="Helical" evidence="6">
    <location>
        <begin position="466"/>
        <end position="487"/>
    </location>
</feature>
<feature type="transmembrane region" description="Helical" evidence="6">
    <location>
        <begin position="630"/>
        <end position="648"/>
    </location>
</feature>
<dbReference type="GO" id="GO:0005886">
    <property type="term" value="C:plasma membrane"/>
    <property type="evidence" value="ECO:0007669"/>
    <property type="project" value="UniProtKB-SubCell"/>
</dbReference>
<feature type="transmembrane region" description="Helical" evidence="6">
    <location>
        <begin position="64"/>
        <end position="84"/>
    </location>
</feature>
<dbReference type="GO" id="GO:0022857">
    <property type="term" value="F:transmembrane transporter activity"/>
    <property type="evidence" value="ECO:0007669"/>
    <property type="project" value="InterPro"/>
</dbReference>
<keyword evidence="5 6" id="KW-0472">Membrane</keyword>
<keyword evidence="4 6" id="KW-1133">Transmembrane helix</keyword>
<dbReference type="PANTHER" id="PTHR43702:SF11">
    <property type="entry name" value="L-FUCOSE-PROTON SYMPORTER"/>
    <property type="match status" value="1"/>
</dbReference>
<dbReference type="InterPro" id="IPR011701">
    <property type="entry name" value="MFS"/>
</dbReference>
<evidence type="ECO:0000256" key="4">
    <source>
        <dbReference type="ARBA" id="ARBA00022989"/>
    </source>
</evidence>
<gene>
    <name evidence="7" type="ORF">IAC75_01035</name>
</gene>
<feature type="transmembrane region" description="Helical" evidence="6">
    <location>
        <begin position="590"/>
        <end position="610"/>
    </location>
</feature>
<evidence type="ECO:0000256" key="5">
    <source>
        <dbReference type="ARBA" id="ARBA00023136"/>
    </source>
</evidence>
<dbReference type="Pfam" id="PF07690">
    <property type="entry name" value="MFS_1"/>
    <property type="match status" value="1"/>
</dbReference>
<keyword evidence="3 6" id="KW-0812">Transmembrane</keyword>
<name>A0A9D1NIC2_9BACT</name>
<feature type="transmembrane region" description="Helical" evidence="6">
    <location>
        <begin position="160"/>
        <end position="180"/>
    </location>
</feature>
<dbReference type="InterPro" id="IPR036259">
    <property type="entry name" value="MFS_trans_sf"/>
</dbReference>
<dbReference type="InterPro" id="IPR050375">
    <property type="entry name" value="MFS_TsgA-like"/>
</dbReference>
<reference evidence="7" key="1">
    <citation type="submission" date="2020-10" db="EMBL/GenBank/DDBJ databases">
        <authorList>
            <person name="Gilroy R."/>
        </authorList>
    </citation>
    <scope>NUCLEOTIDE SEQUENCE</scope>
    <source>
        <strain evidence="7">10669</strain>
    </source>
</reference>
<keyword evidence="2" id="KW-1003">Cell membrane</keyword>
<evidence type="ECO:0000256" key="1">
    <source>
        <dbReference type="ARBA" id="ARBA00004429"/>
    </source>
</evidence>
<reference evidence="7" key="2">
    <citation type="journal article" date="2021" name="PeerJ">
        <title>Extensive microbial diversity within the chicken gut microbiome revealed by metagenomics and culture.</title>
        <authorList>
            <person name="Gilroy R."/>
            <person name="Ravi A."/>
            <person name="Getino M."/>
            <person name="Pursley I."/>
            <person name="Horton D.L."/>
            <person name="Alikhan N.F."/>
            <person name="Baker D."/>
            <person name="Gharbi K."/>
            <person name="Hall N."/>
            <person name="Watson M."/>
            <person name="Adriaenssens E.M."/>
            <person name="Foster-Nyarko E."/>
            <person name="Jarju S."/>
            <person name="Secka A."/>
            <person name="Antonio M."/>
            <person name="Oren A."/>
            <person name="Chaudhuri R.R."/>
            <person name="La Ragione R."/>
            <person name="Hildebrand F."/>
            <person name="Pallen M.J."/>
        </authorList>
    </citation>
    <scope>NUCLEOTIDE SEQUENCE</scope>
    <source>
        <strain evidence="7">10669</strain>
    </source>
</reference>
<dbReference type="EMBL" id="DVOG01000028">
    <property type="protein sequence ID" value="HIV03722.1"/>
    <property type="molecule type" value="Genomic_DNA"/>
</dbReference>
<feature type="transmembrane region" description="Helical" evidence="6">
    <location>
        <begin position="91"/>
        <end position="108"/>
    </location>
</feature>
<comment type="subcellular location">
    <subcellularLocation>
        <location evidence="1">Cell inner membrane</location>
        <topology evidence="1">Multi-pass membrane protein</topology>
    </subcellularLocation>
</comment>
<feature type="transmembrane region" description="Helical" evidence="6">
    <location>
        <begin position="22"/>
        <end position="40"/>
    </location>
</feature>
<sequence>MSEENVASSAQSGKSAPLIGKGLLLPFLFIVLLFPLWGFANDITNPMVAAFKNILLISNFESSLVQSAFYGGYALMAVPAAIFIKRFSYKAGVLIGLALYALGCLLFIPSAWTVAFVPFLLAYLIMTCGLSFLETTANPYILSLGSEETATRRLNFAQSFNPMGSIVGMFVASMCILVNLSPETENARRLREGVLENDATITAQFAAQQADIAAGMAALTADGDWRANRKVMKRLSDRSTILANNLDLLSDPKYAKAQEVSAAIAAQPTRNKFAEAAVGVAEVLQLREKTPPTPAETLREREFYGADGLELALLLGKEQAGTPFSAENFAARFLLAETAKDARAVSDKLDDAYWHHKEASLDPAAVRAELERIAENIAVAHRVFAETPASALDGGNYVAETKKIFDGIQKQDLDTVVLPYALMGGVLLFVFALFAWKLPASSGASEGGSEVHFFATLKRLLKNARYIEGVVAQLFYVGVQIMVWTFIIQYAEATLGLSKATAQNCNILAMVIFVSSRFVCTFFLRYVNAGILLFALAVGGGALVMGTIWCEGYLGLYCLIGVSACMSLMFPTIYGIALGGLGDDAKLGSAGLIMAIGGGCLMPPLQGFIIDMPPFELWGGIELASVRASFILPFICFVVIALYGLRSIPELARRRGKAAS</sequence>
<dbReference type="Proteomes" id="UP000886812">
    <property type="component" value="Unassembled WGS sequence"/>
</dbReference>
<feature type="transmembrane region" description="Helical" evidence="6">
    <location>
        <begin position="531"/>
        <end position="548"/>
    </location>
</feature>
<dbReference type="AlphaFoldDB" id="A0A9D1NIC2"/>
<protein>
    <submittedName>
        <fullName evidence="7">MFS transporter</fullName>
    </submittedName>
</protein>
<organism evidence="7 8">
    <name type="scientific">Candidatus Spyradosoma merdigallinarum</name>
    <dbReference type="NCBI Taxonomy" id="2840950"/>
    <lineage>
        <taxon>Bacteria</taxon>
        <taxon>Pseudomonadati</taxon>
        <taxon>Verrucomicrobiota</taxon>
        <taxon>Opitutia</taxon>
        <taxon>Opitutia incertae sedis</taxon>
        <taxon>Candidatus Spyradosoma</taxon>
    </lineage>
</organism>